<evidence type="ECO:0000256" key="1">
    <source>
        <dbReference type="ARBA" id="ARBA00022801"/>
    </source>
</evidence>
<comment type="caution">
    <text evidence="3">The sequence shown here is derived from an EMBL/GenBank/DDBJ whole genome shotgun (WGS) entry which is preliminary data.</text>
</comment>
<reference evidence="3 4" key="1">
    <citation type="submission" date="2015-03" db="EMBL/GenBank/DDBJ databases">
        <authorList>
            <person name="Morales-Cruz A."/>
            <person name="Amrine K.C."/>
            <person name="Cantu D."/>
        </authorList>
    </citation>
    <scope>NUCLEOTIDE SEQUENCE [LARGE SCALE GENOMIC DNA]</scope>
    <source>
        <strain evidence="3">DS831</strain>
    </source>
</reference>
<dbReference type="PANTHER" id="PTHR45648">
    <property type="entry name" value="GDSL LIPASE/ACYLHYDROLASE FAMILY PROTEIN (AFU_ORTHOLOGUE AFUA_4G14700)"/>
    <property type="match status" value="1"/>
</dbReference>
<name>A0A0G2GBR8_9PEZI</name>
<dbReference type="CDD" id="cd01846">
    <property type="entry name" value="fatty_acyltransferase_like"/>
    <property type="match status" value="1"/>
</dbReference>
<dbReference type="EMBL" id="LAQI01000228">
    <property type="protein sequence ID" value="KKY14570.1"/>
    <property type="molecule type" value="Genomic_DNA"/>
</dbReference>
<evidence type="ECO:0000313" key="3">
    <source>
        <dbReference type="EMBL" id="KKY14570.1"/>
    </source>
</evidence>
<dbReference type="Gene3D" id="3.40.50.1110">
    <property type="entry name" value="SGNH hydrolase"/>
    <property type="match status" value="1"/>
</dbReference>
<evidence type="ECO:0000313" key="4">
    <source>
        <dbReference type="Proteomes" id="UP000034182"/>
    </source>
</evidence>
<protein>
    <submittedName>
        <fullName evidence="3">Putative carbohydrate esterase family 16 protein</fullName>
    </submittedName>
</protein>
<proteinExistence type="predicted"/>
<evidence type="ECO:0000256" key="2">
    <source>
        <dbReference type="SAM" id="SignalP"/>
    </source>
</evidence>
<dbReference type="SUPFAM" id="SSF52266">
    <property type="entry name" value="SGNH hydrolase"/>
    <property type="match status" value="1"/>
</dbReference>
<dbReference type="Proteomes" id="UP000034182">
    <property type="component" value="Unassembled WGS sequence"/>
</dbReference>
<dbReference type="InterPro" id="IPR051058">
    <property type="entry name" value="GDSL_Est/Lipase"/>
</dbReference>
<dbReference type="GO" id="GO:0016787">
    <property type="term" value="F:hydrolase activity"/>
    <property type="evidence" value="ECO:0007669"/>
    <property type="project" value="UniProtKB-KW"/>
</dbReference>
<dbReference type="PANTHER" id="PTHR45648:SF22">
    <property type="entry name" value="GDSL LIPASE_ACYLHYDROLASE FAMILY PROTEIN (AFU_ORTHOLOGUE AFUA_4G14700)"/>
    <property type="match status" value="1"/>
</dbReference>
<gene>
    <name evidence="3" type="ORF">UCDDS831_g08230</name>
</gene>
<feature type="signal peptide" evidence="2">
    <location>
        <begin position="1"/>
        <end position="24"/>
    </location>
</feature>
<reference evidence="3 4" key="2">
    <citation type="submission" date="2015-05" db="EMBL/GenBank/DDBJ databases">
        <title>Distinctive expansion of gene families associated with plant cell wall degradation and secondary metabolism in the genomes of grapevine trunk pathogens.</title>
        <authorList>
            <person name="Lawrence D.P."/>
            <person name="Travadon R."/>
            <person name="Rolshausen P.E."/>
            <person name="Baumgartner K."/>
        </authorList>
    </citation>
    <scope>NUCLEOTIDE SEQUENCE [LARGE SCALE GENOMIC DNA]</scope>
    <source>
        <strain evidence="3">DS831</strain>
    </source>
</reference>
<organism evidence="3 4">
    <name type="scientific">Diplodia seriata</name>
    <dbReference type="NCBI Taxonomy" id="420778"/>
    <lineage>
        <taxon>Eukaryota</taxon>
        <taxon>Fungi</taxon>
        <taxon>Dikarya</taxon>
        <taxon>Ascomycota</taxon>
        <taxon>Pezizomycotina</taxon>
        <taxon>Dothideomycetes</taxon>
        <taxon>Dothideomycetes incertae sedis</taxon>
        <taxon>Botryosphaeriales</taxon>
        <taxon>Botryosphaeriaceae</taxon>
        <taxon>Diplodia</taxon>
    </lineage>
</organism>
<keyword evidence="2" id="KW-0732">Signal</keyword>
<feature type="chain" id="PRO_5002544582" evidence="2">
    <location>
        <begin position="25"/>
        <end position="290"/>
    </location>
</feature>
<accession>A0A0G2GBR8</accession>
<dbReference type="InterPro" id="IPR036514">
    <property type="entry name" value="SGNH_hydro_sf"/>
</dbReference>
<keyword evidence="1" id="KW-0378">Hydrolase</keyword>
<sequence length="290" mass="31080">MKSFAQALPLAATLFLSSTTPVAAQTDDTKYLLVFGDSYSTVGFWPQGEAPSASSPLGSVSLPGSTTSGGLNWVGQVTSKLNTTLTLTYDFAVSGATTDKDIVDSYASACVDDQVDQFDQYVNGTIPTADSLVVFWTGINDVGESFWDGTTTPITKVMDRYVELLENLFDAGLKKFVLFTVPPFDKAPAFASQDETKLTQMRSDIADYNTALQTRWTAFQAANSGATGQVFNTTPSFEKVINDPTSYGATDATCQSGDGTSCVWTDTYHPGLAVHKLVAQAFMDATADLW</sequence>
<dbReference type="AlphaFoldDB" id="A0A0G2GBR8"/>